<keyword evidence="1" id="KW-0472">Membrane</keyword>
<evidence type="ECO:0000313" key="2">
    <source>
        <dbReference type="EMBL" id="KKR71611.1"/>
    </source>
</evidence>
<sequence>MPKVNLLPKEELETKPFGRFLKWALSYGRYIIVTVELIVFLVFFSRFIYDRELADINDKIEQKQAIIASAQEFEDRFRTIQEHISYIETLDEDRRVYLEILDTLERTTPVQVSFNTVSFTEKSLTLDGFAVSNESFAQLLAQLKTVDTFTSISLDSLTEDEENEDILEFTLTISFEKVEPKIQNPVDSSNTEELEIL</sequence>
<dbReference type="Proteomes" id="UP000034664">
    <property type="component" value="Unassembled WGS sequence"/>
</dbReference>
<accession>A0A0G0TA02</accession>
<protein>
    <submittedName>
        <fullName evidence="2">Fimbrial assembly protein (PilN) superfamily</fullName>
    </submittedName>
</protein>
<reference evidence="2 3" key="1">
    <citation type="journal article" date="2015" name="Nature">
        <title>rRNA introns, odd ribosomes, and small enigmatic genomes across a large radiation of phyla.</title>
        <authorList>
            <person name="Brown C.T."/>
            <person name="Hug L.A."/>
            <person name="Thomas B.C."/>
            <person name="Sharon I."/>
            <person name="Castelle C.J."/>
            <person name="Singh A."/>
            <person name="Wilkins M.J."/>
            <person name="Williams K.H."/>
            <person name="Banfield J.F."/>
        </authorList>
    </citation>
    <scope>NUCLEOTIDE SEQUENCE [LARGE SCALE GENOMIC DNA]</scope>
</reference>
<dbReference type="InterPro" id="IPR052534">
    <property type="entry name" value="Extracell_DNA_Util/SecSys_Comp"/>
</dbReference>
<feature type="transmembrane region" description="Helical" evidence="1">
    <location>
        <begin position="27"/>
        <end position="49"/>
    </location>
</feature>
<dbReference type="PANTHER" id="PTHR40278">
    <property type="entry name" value="DNA UTILIZATION PROTEIN HOFN"/>
    <property type="match status" value="1"/>
</dbReference>
<gene>
    <name evidence="2" type="ORF">UU14_C0023G0011</name>
</gene>
<organism evidence="2 3">
    <name type="scientific">Candidatus Roizmanbacteria bacterium GW2011_GWB1_40_7</name>
    <dbReference type="NCBI Taxonomy" id="1618482"/>
    <lineage>
        <taxon>Bacteria</taxon>
        <taxon>Candidatus Roizmaniibacteriota</taxon>
    </lineage>
</organism>
<keyword evidence="1" id="KW-0812">Transmembrane</keyword>
<dbReference type="InterPro" id="IPR007813">
    <property type="entry name" value="PilN"/>
</dbReference>
<name>A0A0G0TA02_9BACT</name>
<dbReference type="EMBL" id="LBZM01000023">
    <property type="protein sequence ID" value="KKR71611.1"/>
    <property type="molecule type" value="Genomic_DNA"/>
</dbReference>
<comment type="caution">
    <text evidence="2">The sequence shown here is derived from an EMBL/GenBank/DDBJ whole genome shotgun (WGS) entry which is preliminary data.</text>
</comment>
<evidence type="ECO:0000256" key="1">
    <source>
        <dbReference type="SAM" id="Phobius"/>
    </source>
</evidence>
<keyword evidence="1" id="KW-1133">Transmembrane helix</keyword>
<evidence type="ECO:0000313" key="3">
    <source>
        <dbReference type="Proteomes" id="UP000034664"/>
    </source>
</evidence>
<dbReference type="PANTHER" id="PTHR40278:SF1">
    <property type="entry name" value="DNA UTILIZATION PROTEIN HOFN"/>
    <property type="match status" value="1"/>
</dbReference>
<dbReference type="AlphaFoldDB" id="A0A0G0TA02"/>
<dbReference type="Pfam" id="PF05137">
    <property type="entry name" value="PilN"/>
    <property type="match status" value="1"/>
</dbReference>
<proteinExistence type="predicted"/>